<dbReference type="FunCoup" id="A0A165MF40">
    <property type="interactions" value="279"/>
</dbReference>
<dbReference type="Proteomes" id="UP000077266">
    <property type="component" value="Unassembled WGS sequence"/>
</dbReference>
<reference evidence="4 5" key="1">
    <citation type="journal article" date="2016" name="Mol. Biol. Evol.">
        <title>Comparative Genomics of Early-Diverging Mushroom-Forming Fungi Provides Insights into the Origins of Lignocellulose Decay Capabilities.</title>
        <authorList>
            <person name="Nagy L.G."/>
            <person name="Riley R."/>
            <person name="Tritt A."/>
            <person name="Adam C."/>
            <person name="Daum C."/>
            <person name="Floudas D."/>
            <person name="Sun H."/>
            <person name="Yadav J.S."/>
            <person name="Pangilinan J."/>
            <person name="Larsson K.H."/>
            <person name="Matsuura K."/>
            <person name="Barry K."/>
            <person name="Labutti K."/>
            <person name="Kuo R."/>
            <person name="Ohm R.A."/>
            <person name="Bhattacharya S.S."/>
            <person name="Shirouzu T."/>
            <person name="Yoshinaga Y."/>
            <person name="Martin F.M."/>
            <person name="Grigoriev I.V."/>
            <person name="Hibbett D.S."/>
        </authorList>
    </citation>
    <scope>NUCLEOTIDE SEQUENCE [LARGE SCALE GENOMIC DNA]</scope>
    <source>
        <strain evidence="4 5">HHB12029</strain>
    </source>
</reference>
<name>A0A165MF40_EXIGL</name>
<organism evidence="4 5">
    <name type="scientific">Exidia glandulosa HHB12029</name>
    <dbReference type="NCBI Taxonomy" id="1314781"/>
    <lineage>
        <taxon>Eukaryota</taxon>
        <taxon>Fungi</taxon>
        <taxon>Dikarya</taxon>
        <taxon>Basidiomycota</taxon>
        <taxon>Agaricomycotina</taxon>
        <taxon>Agaricomycetes</taxon>
        <taxon>Auriculariales</taxon>
        <taxon>Exidiaceae</taxon>
        <taxon>Exidia</taxon>
    </lineage>
</organism>
<dbReference type="Pfam" id="PF00566">
    <property type="entry name" value="RabGAP-TBC"/>
    <property type="match status" value="1"/>
</dbReference>
<dbReference type="GO" id="GO:0005096">
    <property type="term" value="F:GTPase activator activity"/>
    <property type="evidence" value="ECO:0007669"/>
    <property type="project" value="UniProtKB-KW"/>
</dbReference>
<dbReference type="EMBL" id="KV425912">
    <property type="protein sequence ID" value="KZV99177.1"/>
    <property type="molecule type" value="Genomic_DNA"/>
</dbReference>
<dbReference type="FunFam" id="1.10.472.80:FF:000077">
    <property type="entry name" value="TBC1 domain family member"/>
    <property type="match status" value="1"/>
</dbReference>
<evidence type="ECO:0000313" key="5">
    <source>
        <dbReference type="Proteomes" id="UP000077266"/>
    </source>
</evidence>
<gene>
    <name evidence="4" type="ORF">EXIGLDRAFT_726243</name>
</gene>
<evidence type="ECO:0000256" key="1">
    <source>
        <dbReference type="ARBA" id="ARBA00022468"/>
    </source>
</evidence>
<feature type="domain" description="Rab-GAP TBC" evidence="3">
    <location>
        <begin position="450"/>
        <end position="681"/>
    </location>
</feature>
<feature type="region of interest" description="Disordered" evidence="2">
    <location>
        <begin position="1"/>
        <end position="21"/>
    </location>
</feature>
<dbReference type="InterPro" id="IPR000195">
    <property type="entry name" value="Rab-GAP-TBC_dom"/>
</dbReference>
<dbReference type="PANTHER" id="PTHR22957">
    <property type="entry name" value="TBC1 DOMAIN FAMILY MEMBER GTPASE-ACTIVATING PROTEIN"/>
    <property type="match status" value="1"/>
</dbReference>
<evidence type="ECO:0000259" key="3">
    <source>
        <dbReference type="PROSITE" id="PS50086"/>
    </source>
</evidence>
<feature type="region of interest" description="Disordered" evidence="2">
    <location>
        <begin position="368"/>
        <end position="389"/>
    </location>
</feature>
<evidence type="ECO:0000256" key="2">
    <source>
        <dbReference type="SAM" id="MobiDB-lite"/>
    </source>
</evidence>
<evidence type="ECO:0000313" key="4">
    <source>
        <dbReference type="EMBL" id="KZV99177.1"/>
    </source>
</evidence>
<dbReference type="STRING" id="1314781.A0A165MF40"/>
<feature type="compositionally biased region" description="Low complexity" evidence="2">
    <location>
        <begin position="1"/>
        <end position="15"/>
    </location>
</feature>
<protein>
    <submittedName>
        <fullName evidence="4">Putative GTPase activating protein</fullName>
    </submittedName>
</protein>
<sequence length="807" mass="91457">MTASGPSASPGSLSTISTDSMVQITRNDDDERTGPRAPHMDQLLWSKSKVYVHPTAYARDNIPGFVALTKRDGLNPTYLLAWIPETLLDEKGRDEWEKFTKVEAKPAELDDDIVLVDLPSRGESYAFSVPLSSVYSLIVHPPSLSSWYGSIGINLIDGLNLSTLHFHDDESHSLTQGQTSYSWGGEDLLQRLRQYANLLRSSLQPTLFLVDPSRQDIETHSTLLFNDDSVDSILHTSSPVPPHRRPRPQSISLPASPDAERTRGHSRRNSILHQTFAPLAPASPSSQARSALLAGFSNITRATRHAAQNILSHPLAKPILPHLPDPVKSLVNANGEWSSWVEKGGVGEFESARIYLARWARIVAEEGERSRRKEAQTIPAESTSTEETSDLGVFELLRSTISSSQPPPKASREPQRPVDRRAWEKFFNKDNSGRPRVSFAEFRHEVFKRGLTPGLRRTAWPFLLGVVPWDVDAEERERIWAEKKAEYARLKGAWCGVPEVFNREDILDERHRIDVDCRRTDRTQPLFASVPEKRDMASSFSPNIQDIGAQPPSNEHVDTLAGILLTYNLYEKQLGYVQGMSDLCAPIYIETGADEALTFWCFVDVMERMKQNFLRDQSGMKKQLLTLQQLIAVMDPEIYRHLEKIDGLNLFFCFRWILIAFKREFAFDDVLKLWEVLWTDYYSNQFILFVALALIESHRDVILRYLVEFDEILKYCNELSGTIELDSTLAQAEVLFLSFAQLVADIDRRTEEHKHTRVQLRRRKSTAKDGTVVNAPATPSEVAALDKMQLPTISENLRELLKSGRDK</sequence>
<dbReference type="OrthoDB" id="10264062at2759"/>
<dbReference type="PANTHER" id="PTHR22957:SF502">
    <property type="entry name" value="SMALL G PROTEIN SIGNALING MODULATOR 2-RELATED"/>
    <property type="match status" value="1"/>
</dbReference>
<dbReference type="Gene3D" id="1.10.472.80">
    <property type="entry name" value="Ypt/Rab-GAP domain of gyp1p, domain 3"/>
    <property type="match status" value="1"/>
</dbReference>
<dbReference type="PROSITE" id="PS50086">
    <property type="entry name" value="TBC_RABGAP"/>
    <property type="match status" value="1"/>
</dbReference>
<proteinExistence type="predicted"/>
<accession>A0A165MF40</accession>
<dbReference type="InParanoid" id="A0A165MF40"/>
<dbReference type="AlphaFoldDB" id="A0A165MF40"/>
<dbReference type="SUPFAM" id="SSF47923">
    <property type="entry name" value="Ypt/Rab-GAP domain of gyp1p"/>
    <property type="match status" value="2"/>
</dbReference>
<dbReference type="SMART" id="SM00164">
    <property type="entry name" value="TBC"/>
    <property type="match status" value="1"/>
</dbReference>
<keyword evidence="1" id="KW-0343">GTPase activation</keyword>
<dbReference type="Gene3D" id="1.10.8.270">
    <property type="entry name" value="putative rabgap domain of human tbc1 domain family member 14 like domains"/>
    <property type="match status" value="1"/>
</dbReference>
<dbReference type="InterPro" id="IPR035969">
    <property type="entry name" value="Rab-GAP_TBC_sf"/>
</dbReference>
<keyword evidence="5" id="KW-1185">Reference proteome</keyword>
<feature type="region of interest" description="Disordered" evidence="2">
    <location>
        <begin position="234"/>
        <end position="265"/>
    </location>
</feature>